<sequence>MAFRNQVSSFVQSIPDDLWQVPLMNQLVWLKYFKDLKPDHGFLSWLVTHFNPNTMIFRFEDFEVTPTYEEMCAVMDHHPDQDETPALPQVLDLSWIRACCFFLLNVYAMKNRQPGIGDFRLLTIVRDTQMYHHTVFMMIMGQTMCWVRDIALHVTNFNVHHRGCPLLLCRSRGTRSCASGSGSVRPILHRSALLRAA</sequence>
<evidence type="ECO:0000313" key="2">
    <source>
        <dbReference type="Proteomes" id="UP000027138"/>
    </source>
</evidence>
<name>A0A067JA56_JATCU</name>
<dbReference type="Proteomes" id="UP000027138">
    <property type="component" value="Unassembled WGS sequence"/>
</dbReference>
<gene>
    <name evidence="1" type="ORF">JCGZ_03955</name>
</gene>
<organism evidence="1 2">
    <name type="scientific">Jatropha curcas</name>
    <name type="common">Barbados nut</name>
    <dbReference type="NCBI Taxonomy" id="180498"/>
    <lineage>
        <taxon>Eukaryota</taxon>
        <taxon>Viridiplantae</taxon>
        <taxon>Streptophyta</taxon>
        <taxon>Embryophyta</taxon>
        <taxon>Tracheophyta</taxon>
        <taxon>Spermatophyta</taxon>
        <taxon>Magnoliopsida</taxon>
        <taxon>eudicotyledons</taxon>
        <taxon>Gunneridae</taxon>
        <taxon>Pentapetalae</taxon>
        <taxon>rosids</taxon>
        <taxon>fabids</taxon>
        <taxon>Malpighiales</taxon>
        <taxon>Euphorbiaceae</taxon>
        <taxon>Crotonoideae</taxon>
        <taxon>Jatropheae</taxon>
        <taxon>Jatropha</taxon>
    </lineage>
</organism>
<evidence type="ECO:0000313" key="1">
    <source>
        <dbReference type="EMBL" id="KDP20632.1"/>
    </source>
</evidence>
<dbReference type="EMBL" id="KK915698">
    <property type="protein sequence ID" value="KDP20632.1"/>
    <property type="molecule type" value="Genomic_DNA"/>
</dbReference>
<dbReference type="AlphaFoldDB" id="A0A067JA56"/>
<keyword evidence="2" id="KW-1185">Reference proteome</keyword>
<reference evidence="1 2" key="1">
    <citation type="journal article" date="2014" name="PLoS ONE">
        <title>Global Analysis of Gene Expression Profiles in Physic Nut (Jatropha curcas L.) Seedlings Exposed to Salt Stress.</title>
        <authorList>
            <person name="Zhang L."/>
            <person name="Zhang C."/>
            <person name="Wu P."/>
            <person name="Chen Y."/>
            <person name="Li M."/>
            <person name="Jiang H."/>
            <person name="Wu G."/>
        </authorList>
    </citation>
    <scope>NUCLEOTIDE SEQUENCE [LARGE SCALE GENOMIC DNA]</scope>
    <source>
        <strain evidence="2">cv. GZQX0401</strain>
        <tissue evidence="1">Young leaves</tissue>
    </source>
</reference>
<accession>A0A067JA56</accession>
<evidence type="ECO:0008006" key="3">
    <source>
        <dbReference type="Google" id="ProtNLM"/>
    </source>
</evidence>
<proteinExistence type="predicted"/>
<protein>
    <recommendedName>
        <fullName evidence="3">Aminotransferase-like plant mobile domain-containing protein</fullName>
    </recommendedName>
</protein>